<organism evidence="1 2">
    <name type="scientific">Amycolatopsis rhabdoformis</name>
    <dbReference type="NCBI Taxonomy" id="1448059"/>
    <lineage>
        <taxon>Bacteria</taxon>
        <taxon>Bacillati</taxon>
        <taxon>Actinomycetota</taxon>
        <taxon>Actinomycetes</taxon>
        <taxon>Pseudonocardiales</taxon>
        <taxon>Pseudonocardiaceae</taxon>
        <taxon>Amycolatopsis</taxon>
    </lineage>
</organism>
<dbReference type="RefSeq" id="WP_326837596.1">
    <property type="nucleotide sequence ID" value="NZ_CP142149.1"/>
</dbReference>
<accession>A0ABZ1IMN7</accession>
<protein>
    <submittedName>
        <fullName evidence="1">Uncharacterized protein</fullName>
    </submittedName>
</protein>
<dbReference type="EMBL" id="CP142149">
    <property type="protein sequence ID" value="WSE34789.1"/>
    <property type="molecule type" value="Genomic_DNA"/>
</dbReference>
<evidence type="ECO:0000313" key="2">
    <source>
        <dbReference type="Proteomes" id="UP001330812"/>
    </source>
</evidence>
<dbReference type="Proteomes" id="UP001330812">
    <property type="component" value="Chromosome"/>
</dbReference>
<evidence type="ECO:0000313" key="1">
    <source>
        <dbReference type="EMBL" id="WSE34789.1"/>
    </source>
</evidence>
<sequence length="174" mass="18186">MGWLNRFFGAGLPADFPGELAAGENVIAIAGVEGGGELVVTSLGLWIPSDAGPRRVGWHLVAKAAWADGVFELTESDETGDAGPVVVVTDRAPVRFRLPAPGKVPPQVRLRVDGSVRSRHRHDFGTGGGAWFVQRKVPGRDGTVLQVRPDPGTDPALVEAIAGEVAEKLANPGA</sequence>
<proteinExistence type="predicted"/>
<gene>
    <name evidence="1" type="ORF">VSH64_22360</name>
</gene>
<reference evidence="1 2" key="1">
    <citation type="journal article" date="2015" name="Int. J. Syst. Evol. Microbiol.">
        <title>Amycolatopsis rhabdoformis sp. nov., an actinomycete isolated from a tropical forest soil.</title>
        <authorList>
            <person name="Souza W.R."/>
            <person name="Silva R.E."/>
            <person name="Goodfellow M."/>
            <person name="Busarakam K."/>
            <person name="Figueiro F.S."/>
            <person name="Ferreira D."/>
            <person name="Rodrigues-Filho E."/>
            <person name="Moraes L.A.B."/>
            <person name="Zucchi T.D."/>
        </authorList>
    </citation>
    <scope>NUCLEOTIDE SEQUENCE [LARGE SCALE GENOMIC DNA]</scope>
    <source>
        <strain evidence="1 2">NCIMB 14900</strain>
    </source>
</reference>
<name>A0ABZ1IMN7_9PSEU</name>
<keyword evidence="2" id="KW-1185">Reference proteome</keyword>